<proteinExistence type="predicted"/>
<evidence type="ECO:0000313" key="2">
    <source>
        <dbReference type="Proteomes" id="UP001153555"/>
    </source>
</evidence>
<evidence type="ECO:0000313" key="1">
    <source>
        <dbReference type="EMBL" id="CAA0828552.1"/>
    </source>
</evidence>
<comment type="caution">
    <text evidence="1">The sequence shown here is derived from an EMBL/GenBank/DDBJ whole genome shotgun (WGS) entry which is preliminary data.</text>
</comment>
<organism evidence="1 2">
    <name type="scientific">Striga hermonthica</name>
    <name type="common">Purple witchweed</name>
    <name type="synonym">Buchnera hermonthica</name>
    <dbReference type="NCBI Taxonomy" id="68872"/>
    <lineage>
        <taxon>Eukaryota</taxon>
        <taxon>Viridiplantae</taxon>
        <taxon>Streptophyta</taxon>
        <taxon>Embryophyta</taxon>
        <taxon>Tracheophyta</taxon>
        <taxon>Spermatophyta</taxon>
        <taxon>Magnoliopsida</taxon>
        <taxon>eudicotyledons</taxon>
        <taxon>Gunneridae</taxon>
        <taxon>Pentapetalae</taxon>
        <taxon>asterids</taxon>
        <taxon>lamiids</taxon>
        <taxon>Lamiales</taxon>
        <taxon>Orobanchaceae</taxon>
        <taxon>Buchnereae</taxon>
        <taxon>Striga</taxon>
    </lineage>
</organism>
<name>A0A9N7NGR6_STRHE</name>
<protein>
    <recommendedName>
        <fullName evidence="3">Reverse transcriptase zinc-binding domain-containing protein</fullName>
    </recommendedName>
</protein>
<accession>A0A9N7NGR6</accession>
<dbReference type="Proteomes" id="UP001153555">
    <property type="component" value="Unassembled WGS sequence"/>
</dbReference>
<dbReference type="EMBL" id="CACSLK010027752">
    <property type="protein sequence ID" value="CAA0828552.1"/>
    <property type="molecule type" value="Genomic_DNA"/>
</dbReference>
<evidence type="ECO:0008006" key="3">
    <source>
        <dbReference type="Google" id="ProtNLM"/>
    </source>
</evidence>
<gene>
    <name evidence="1" type="ORF">SHERM_24247</name>
</gene>
<keyword evidence="2" id="KW-1185">Reference proteome</keyword>
<dbReference type="AlphaFoldDB" id="A0A9N7NGR6"/>
<reference evidence="1" key="1">
    <citation type="submission" date="2019-12" db="EMBL/GenBank/DDBJ databases">
        <authorList>
            <person name="Scholes J."/>
        </authorList>
    </citation>
    <scope>NUCLEOTIDE SEQUENCE</scope>
</reference>
<sequence>MDQRVHDFLRPGSRDRLFTNLEWVRRHMAGEVAYCYLCGQPESTSYVLRDCSNARHLWDTLLPSPARREFLSHELRGWIWSNFMGTCIGVMEEWTTISSITCWRLWYWRNMAIFFNKSFPLEAKIQDIRRRVERFLNITYGLGVGNASGGSGSG</sequence>